<dbReference type="GO" id="GO:0003735">
    <property type="term" value="F:structural constituent of ribosome"/>
    <property type="evidence" value="ECO:0007669"/>
    <property type="project" value="TreeGrafter"/>
</dbReference>
<dbReference type="Pfam" id="PF08079">
    <property type="entry name" value="Ribosomal_L30_N"/>
    <property type="match status" value="1"/>
</dbReference>
<dbReference type="AlphaFoldDB" id="A0A1Y5I2P8"/>
<dbReference type="InterPro" id="IPR016082">
    <property type="entry name" value="Ribosomal_uL30_ferredoxin-like"/>
</dbReference>
<evidence type="ECO:0000256" key="3">
    <source>
        <dbReference type="ARBA" id="ARBA00023274"/>
    </source>
</evidence>
<dbReference type="PANTHER" id="PTHR11524:SF16">
    <property type="entry name" value="LARGE RIBOSOMAL SUBUNIT PROTEIN UL30"/>
    <property type="match status" value="1"/>
</dbReference>
<dbReference type="InterPro" id="IPR036919">
    <property type="entry name" value="Ribo_uL30_ferredoxin-like_sf"/>
</dbReference>
<gene>
    <name evidence="7" type="ORF">BE221DRAFT_199844</name>
</gene>
<feature type="compositionally biased region" description="Basic and acidic residues" evidence="4">
    <location>
        <begin position="275"/>
        <end position="296"/>
    </location>
</feature>
<dbReference type="CDD" id="cd01657">
    <property type="entry name" value="Ribosomal_L7_archeal_euk"/>
    <property type="match status" value="1"/>
</dbReference>
<evidence type="ECO:0000259" key="6">
    <source>
        <dbReference type="Pfam" id="PF08079"/>
    </source>
</evidence>
<evidence type="ECO:0000256" key="1">
    <source>
        <dbReference type="ARBA" id="ARBA00007594"/>
    </source>
</evidence>
<evidence type="ECO:0000313" key="7">
    <source>
        <dbReference type="EMBL" id="OUS43766.1"/>
    </source>
</evidence>
<dbReference type="Gene3D" id="1.25.40.10">
    <property type="entry name" value="Tetratricopeptide repeat domain"/>
    <property type="match status" value="1"/>
</dbReference>
<dbReference type="Pfam" id="PF08238">
    <property type="entry name" value="Sel1"/>
    <property type="match status" value="3"/>
</dbReference>
<dbReference type="GO" id="GO:0003723">
    <property type="term" value="F:RNA binding"/>
    <property type="evidence" value="ECO:0007669"/>
    <property type="project" value="InterPro"/>
</dbReference>
<dbReference type="Gene3D" id="2.60.40.2700">
    <property type="match status" value="1"/>
</dbReference>
<name>A0A1Y5I2P8_OSTTA</name>
<protein>
    <submittedName>
        <fullName evidence="7">Uncharacterized protein</fullName>
    </submittedName>
</protein>
<dbReference type="GO" id="GO:0000463">
    <property type="term" value="P:maturation of LSU-rRNA from tricistronic rRNA transcript (SSU-rRNA, 5.8S rRNA, LSU-rRNA)"/>
    <property type="evidence" value="ECO:0007669"/>
    <property type="project" value="TreeGrafter"/>
</dbReference>
<dbReference type="Pfam" id="PF00327">
    <property type="entry name" value="Ribosomal_L30"/>
    <property type="match status" value="1"/>
</dbReference>
<dbReference type="eggNOG" id="KOG1550">
    <property type="taxonomic scope" value="Eukaryota"/>
</dbReference>
<dbReference type="GO" id="GO:0022625">
    <property type="term" value="C:cytosolic large ribosomal subunit"/>
    <property type="evidence" value="ECO:0007669"/>
    <property type="project" value="TreeGrafter"/>
</dbReference>
<dbReference type="SMART" id="SM00671">
    <property type="entry name" value="SEL1"/>
    <property type="match status" value="3"/>
</dbReference>
<evidence type="ECO:0000259" key="5">
    <source>
        <dbReference type="Pfam" id="PF00327"/>
    </source>
</evidence>
<feature type="domain" description="Large ribosomal subunit protein uL30-like ferredoxin-like fold" evidence="5">
    <location>
        <begin position="80"/>
        <end position="129"/>
    </location>
</feature>
<dbReference type="EMBL" id="KZ155826">
    <property type="protein sequence ID" value="OUS43766.1"/>
    <property type="molecule type" value="Genomic_DNA"/>
</dbReference>
<proteinExistence type="inferred from homology"/>
<comment type="similarity">
    <text evidence="1">Belongs to the universal ribosomal protein uL30 family.</text>
</comment>
<evidence type="ECO:0000256" key="2">
    <source>
        <dbReference type="ARBA" id="ARBA00022980"/>
    </source>
</evidence>
<accession>A0A1Y5I2P8</accession>
<keyword evidence="3" id="KW-0687">Ribonucleoprotein</keyword>
<dbReference type="InterPro" id="IPR006597">
    <property type="entry name" value="Sel1-like"/>
</dbReference>
<sequence length="664" mass="74777">MPIPESILKKRKRDTQWAAQKAAAAAEAKKAQEAKRDEIFKRAEKYVKEYRDQETDLVRLKREARAKGGFYVEPEAKLMFVMRLRGLNDIHPKTKKILQLLRLRQIHNGIFMKVNKATLNQLRKVEPYIMFGYPNLKSVRELIYKRGYGKVNKQRIPLTDNAVIEKVLGDKGIICIEDLIHEIYTCGPHFKECANFLWPFKLSAPNGGMTVKNKHFIEGGMAGDASRAVDGDDWRSRDDYKRTLTTRYLEDQAIVEDDGYVPASECAEEEEEESERWSERASDRADEDNAKDEKSTMRLTGTARSGECLEVIVWDRLGAETTLRWQRVTPLGGVELVENARGTRYVCQDVDVGCFLRVVRYNGRDREMETLITDTAVVAVEYQEESQLEKRKEVVLPAVPLGPASEAHRLYLQGKMLEASSRDHAHDIEMSEEQAKEALKCYVLAAKDRYMPAYSSIGRLYELGIGVKVDYEQARGWYKEGVKEGCAVCNNNLGSLEYLELGIGADRELAPKYFKVAAEKGNPAAMNNLAVCYEEGIGVAQDFREAKRYYEMAVRGGVMSAFASLGYAEIVNGDLEEALDAFHAGLESGSQDAKDGIELLSAISLTPQPMASVESTQNATIDLLQLEIDQYADLATKLYDLIMSGHDSSLKRQAKQLTQEAFAS</sequence>
<organism evidence="7">
    <name type="scientific">Ostreococcus tauri</name>
    <name type="common">Marine green alga</name>
    <dbReference type="NCBI Taxonomy" id="70448"/>
    <lineage>
        <taxon>Eukaryota</taxon>
        <taxon>Viridiplantae</taxon>
        <taxon>Chlorophyta</taxon>
        <taxon>Mamiellophyceae</taxon>
        <taxon>Mamiellales</taxon>
        <taxon>Bathycoccaceae</taxon>
        <taxon>Ostreococcus</taxon>
    </lineage>
</organism>
<feature type="domain" description="Large ribosomal subunit protein uL30 N-terminal eukaryotes" evidence="6">
    <location>
        <begin position="3"/>
        <end position="74"/>
    </location>
</feature>
<dbReference type="FunFam" id="3.30.1390.20:FF:000003">
    <property type="entry name" value="60S ribosomal protein L7"/>
    <property type="match status" value="1"/>
</dbReference>
<keyword evidence="2" id="KW-0689">Ribosomal protein</keyword>
<dbReference type="InterPro" id="IPR005998">
    <property type="entry name" value="Ribosomal_uL30_euk"/>
</dbReference>
<feature type="region of interest" description="Disordered" evidence="4">
    <location>
        <begin position="260"/>
        <end position="297"/>
    </location>
</feature>
<dbReference type="Proteomes" id="UP000195557">
    <property type="component" value="Unassembled WGS sequence"/>
</dbReference>
<dbReference type="InterPro" id="IPR035808">
    <property type="entry name" value="Ribosomal_uL30_euk_arc"/>
</dbReference>
<dbReference type="InterPro" id="IPR011990">
    <property type="entry name" value="TPR-like_helical_dom_sf"/>
</dbReference>
<reference evidence="7" key="1">
    <citation type="submission" date="2017-04" db="EMBL/GenBank/DDBJ databases">
        <title>Population genomics of picophytoplankton unveils novel chromosome hypervariability.</title>
        <authorList>
            <consortium name="DOE Joint Genome Institute"/>
            <person name="Blanc-Mathieu R."/>
            <person name="Krasovec M."/>
            <person name="Hebrard M."/>
            <person name="Yau S."/>
            <person name="Desgranges E."/>
            <person name="Martin J."/>
            <person name="Schackwitz W."/>
            <person name="Kuo A."/>
            <person name="Salin G."/>
            <person name="Donnadieu C."/>
            <person name="Desdevises Y."/>
            <person name="Sanchez-Ferandin S."/>
            <person name="Moreau H."/>
            <person name="Rivals E."/>
            <person name="Grigoriev I.V."/>
            <person name="Grimsley N."/>
            <person name="Eyre-Walker A."/>
            <person name="Piganeau G."/>
        </authorList>
    </citation>
    <scope>NUCLEOTIDE SEQUENCE [LARGE SCALE GENOMIC DNA]</scope>
    <source>
        <strain evidence="7">RCC 1115</strain>
    </source>
</reference>
<evidence type="ECO:0000256" key="4">
    <source>
        <dbReference type="SAM" id="MobiDB-lite"/>
    </source>
</evidence>
<dbReference type="SUPFAM" id="SSF81901">
    <property type="entry name" value="HCP-like"/>
    <property type="match status" value="1"/>
</dbReference>
<dbReference type="SUPFAM" id="SSF55129">
    <property type="entry name" value="Ribosomal protein L30p/L7e"/>
    <property type="match status" value="1"/>
</dbReference>
<dbReference type="InterPro" id="IPR039699">
    <property type="entry name" value="Ribosomal_uL30"/>
</dbReference>
<dbReference type="Gene3D" id="3.30.1390.20">
    <property type="entry name" value="Ribosomal protein L30, ferredoxin-like fold domain"/>
    <property type="match status" value="1"/>
</dbReference>
<dbReference type="InterPro" id="IPR012988">
    <property type="entry name" value="Ribosomal_uL30_N_euk"/>
</dbReference>
<dbReference type="PANTHER" id="PTHR11524">
    <property type="entry name" value="60S RIBOSOMAL PROTEIN L7"/>
    <property type="match status" value="1"/>
</dbReference>
<dbReference type="NCBIfam" id="TIGR01310">
    <property type="entry name" value="uL30_euk"/>
    <property type="match status" value="1"/>
</dbReference>